<dbReference type="InterPro" id="IPR002645">
    <property type="entry name" value="STAS_dom"/>
</dbReference>
<dbReference type="PROSITE" id="PS50801">
    <property type="entry name" value="STAS"/>
    <property type="match status" value="1"/>
</dbReference>
<dbReference type="InterPro" id="IPR058548">
    <property type="entry name" value="MlaB-like_STAS"/>
</dbReference>
<accession>E6PNA5</accession>
<gene>
    <name evidence="3" type="ORF">CARN2_1265</name>
</gene>
<dbReference type="EMBL" id="CABM01000026">
    <property type="protein sequence ID" value="CBH96407.1"/>
    <property type="molecule type" value="Genomic_DNA"/>
</dbReference>
<protein>
    <recommendedName>
        <fullName evidence="2">STAS domain-containing protein</fullName>
    </recommendedName>
</protein>
<organism evidence="3">
    <name type="scientific">mine drainage metagenome</name>
    <dbReference type="NCBI Taxonomy" id="410659"/>
    <lineage>
        <taxon>unclassified sequences</taxon>
        <taxon>metagenomes</taxon>
        <taxon>ecological metagenomes</taxon>
    </lineage>
</organism>
<name>E6PNA5_9ZZZZ</name>
<evidence type="ECO:0000259" key="2">
    <source>
        <dbReference type="PROSITE" id="PS50801"/>
    </source>
</evidence>
<dbReference type="AlphaFoldDB" id="E6PNA5"/>
<comment type="caution">
    <text evidence="3">The sequence shown here is derived from an EMBL/GenBank/DDBJ whole genome shotgun (WGS) entry which is preliminary data.</text>
</comment>
<reference evidence="3" key="1">
    <citation type="submission" date="2009-10" db="EMBL/GenBank/DDBJ databases">
        <title>Diversity of trophic interactions inside an arsenic-rich microbial ecosystem.</title>
        <authorList>
            <person name="Bertin P.N."/>
            <person name="Heinrich-Salmeron A."/>
            <person name="Pelletier E."/>
            <person name="Goulhen-Chollet F."/>
            <person name="Arsene-Ploetze F."/>
            <person name="Gallien S."/>
            <person name="Calteau A."/>
            <person name="Vallenet D."/>
            <person name="Casiot C."/>
            <person name="Chane-Woon-Ming B."/>
            <person name="Giloteaux L."/>
            <person name="Barakat M."/>
            <person name="Bonnefoy V."/>
            <person name="Bruneel O."/>
            <person name="Chandler M."/>
            <person name="Cleiss J."/>
            <person name="Duran R."/>
            <person name="Elbaz-Poulichet F."/>
            <person name="Fonknechten N."/>
            <person name="Lauga B."/>
            <person name="Mornico D."/>
            <person name="Ortet P."/>
            <person name="Schaeffer C."/>
            <person name="Siguier P."/>
            <person name="Alexander Thil Smith A."/>
            <person name="Van Dorsselaer A."/>
            <person name="Weissenbach J."/>
            <person name="Medigue C."/>
            <person name="Le Paslier D."/>
        </authorList>
    </citation>
    <scope>NUCLEOTIDE SEQUENCE</scope>
</reference>
<dbReference type="Gene3D" id="3.30.750.24">
    <property type="entry name" value="STAS domain"/>
    <property type="match status" value="1"/>
</dbReference>
<dbReference type="SUPFAM" id="SSF52091">
    <property type="entry name" value="SpoIIaa-like"/>
    <property type="match status" value="1"/>
</dbReference>
<evidence type="ECO:0000256" key="1">
    <source>
        <dbReference type="SAM" id="MobiDB-lite"/>
    </source>
</evidence>
<sequence length="618" mass="66343">MPMSDSKPRSFWGRVGEFVKNPTQDWSLTRHENALRDMQEQEQVKAKEEQRKLDTFIRRRELASLRRLRKRQADGLPIDDAYTDVPDTGTGTGPSAPEREATLRKINEIEQSMVQETGQQGRGGPSRPGPQAKQIRLGTGAPQTPASGPGAQQAFAPQPGMEPGLGFQPTDHLSRHLQPPPVVSTPAAPGEIIQATMPAPTQMAPTQMAPTMMGMTQLAADHPPMDTWMKTGGFASSSPMAVDVQEGVSSSPLFDQACIDFANGHDRDAERALLDAISGSPERELENEFWLALFDLYRAGGDNPKFEALVNDYVDRFQSSAPSWDTPAPQNLHAAHAAARARAAQPAAAGPSSNFTALGELDAAQSRALLLLARGGVRQVVLEFSGLTSIAPGAQTFSLEAFKVLNASSGCVIELAGISNLTEACAAAAPPMQRDADPGWWGLRLEALRMAGEQEAYENAALDYCVTYEISPPTWEPSHAKVHVLTADAAAGLSRPMSQHSRPSQAQASSLIPSQFSTHFGNTDTGVAFTQLRGDIKGGSEDFLKPLDQAAAGHGAVVVDLSELRRLDFASAGIMLNWVMSQSSAGRAVQFEGTHRLIAGLFVILGINSVAQIQLRKF</sequence>
<evidence type="ECO:0000313" key="3">
    <source>
        <dbReference type="EMBL" id="CBH96407.1"/>
    </source>
</evidence>
<feature type="domain" description="STAS" evidence="2">
    <location>
        <begin position="526"/>
        <end position="618"/>
    </location>
</feature>
<dbReference type="Pfam" id="PF13466">
    <property type="entry name" value="STAS_2"/>
    <property type="match status" value="1"/>
</dbReference>
<dbReference type="InterPro" id="IPR036513">
    <property type="entry name" value="STAS_dom_sf"/>
</dbReference>
<feature type="region of interest" description="Disordered" evidence="1">
    <location>
        <begin position="115"/>
        <end position="180"/>
    </location>
</feature>
<feature type="region of interest" description="Disordered" evidence="1">
    <location>
        <begin position="77"/>
        <end position="100"/>
    </location>
</feature>
<proteinExistence type="predicted"/>